<dbReference type="AlphaFoldDB" id="A0A291R0K0"/>
<dbReference type="InterPro" id="IPR012944">
    <property type="entry name" value="SusD_RagB_dom"/>
</dbReference>
<evidence type="ECO:0000313" key="9">
    <source>
        <dbReference type="Proteomes" id="UP000220133"/>
    </source>
</evidence>
<keyword evidence="4" id="KW-0472">Membrane</keyword>
<dbReference type="GO" id="GO:0009279">
    <property type="term" value="C:cell outer membrane"/>
    <property type="evidence" value="ECO:0007669"/>
    <property type="project" value="UniProtKB-SubCell"/>
</dbReference>
<reference evidence="8 9" key="1">
    <citation type="submission" date="2017-10" db="EMBL/GenBank/DDBJ databases">
        <title>Paenichitinophaga pekingensis gen. nov., sp. nov., isolated from activated sludge.</title>
        <authorList>
            <person name="Jin D."/>
            <person name="Kong X."/>
            <person name="Deng Y."/>
            <person name="Bai Z."/>
        </authorList>
    </citation>
    <scope>NUCLEOTIDE SEQUENCE [LARGE SCALE GENOMIC DNA]</scope>
    <source>
        <strain evidence="8 9">13</strain>
    </source>
</reference>
<dbReference type="InterPro" id="IPR011990">
    <property type="entry name" value="TPR-like_helical_dom_sf"/>
</dbReference>
<dbReference type="InterPro" id="IPR033985">
    <property type="entry name" value="SusD-like_N"/>
</dbReference>
<keyword evidence="5" id="KW-0998">Cell outer membrane</keyword>
<feature type="domain" description="SusD-like N-terminal" evidence="7">
    <location>
        <begin position="7"/>
        <end position="202"/>
    </location>
</feature>
<name>A0A291R0K0_9BACT</name>
<dbReference type="Gene3D" id="1.25.40.390">
    <property type="match status" value="1"/>
</dbReference>
<evidence type="ECO:0000256" key="1">
    <source>
        <dbReference type="ARBA" id="ARBA00004442"/>
    </source>
</evidence>
<dbReference type="KEGG" id="cbae:COR50_02555"/>
<dbReference type="CDD" id="cd08977">
    <property type="entry name" value="SusD"/>
    <property type="match status" value="1"/>
</dbReference>
<accession>A0A291R0K0</accession>
<dbReference type="SUPFAM" id="SSF48452">
    <property type="entry name" value="TPR-like"/>
    <property type="match status" value="1"/>
</dbReference>
<evidence type="ECO:0000256" key="5">
    <source>
        <dbReference type="ARBA" id="ARBA00023237"/>
    </source>
</evidence>
<proteinExistence type="inferred from homology"/>
<dbReference type="Pfam" id="PF07980">
    <property type="entry name" value="SusD_RagB"/>
    <property type="match status" value="1"/>
</dbReference>
<gene>
    <name evidence="8" type="ORF">COR50_02555</name>
</gene>
<evidence type="ECO:0000259" key="7">
    <source>
        <dbReference type="Pfam" id="PF14322"/>
    </source>
</evidence>
<evidence type="ECO:0000256" key="2">
    <source>
        <dbReference type="ARBA" id="ARBA00006275"/>
    </source>
</evidence>
<dbReference type="Proteomes" id="UP000220133">
    <property type="component" value="Chromosome"/>
</dbReference>
<sequence length="452" mass="51428">MSACTKDFLDKKPISEALPEDVTAQPLLDAAYNNMYDEYYTNDYLVNGDVMSDNAYAGGDNVANFSIDKYTVNSTNGNVVRDWRYLYTDIKNCNLILNFVPTMQDPNITEERREQILGEASFLRAWHYFNLVRSWKEMPIPTEVPSNLGEMYLPKQSSDSVFKRILADLDFAATRVRSTSELANGRDSISTGAVNALYAKVYATMPNPDWNKVVEYCTKVEDAGYILEPEFAKLFAMGTVNNPESIWETQYDGVVHQNWIAGMNTPFMWGDWKKFNIPSHTIVNAYLDEKDTVRYKASIVYVTPSWTDDYWGIPTPVIGKYTDSEGRNTTYRLRLADILLLKAEALVELNQLADAPGGAAYYINMVRQRAHLGKTTATTKEDLKLAVEKERQLELAFEGHRMFDLIRTKRAVTVMNSVKDGDGNPLNYNVTEDELYFPMSQTEIDNNPNINN</sequence>
<comment type="subcellular location">
    <subcellularLocation>
        <location evidence="1">Cell outer membrane</location>
    </subcellularLocation>
</comment>
<feature type="domain" description="RagB/SusD" evidence="6">
    <location>
        <begin position="321"/>
        <end position="451"/>
    </location>
</feature>
<organism evidence="8 9">
    <name type="scientific">Chitinophaga caeni</name>
    <dbReference type="NCBI Taxonomy" id="2029983"/>
    <lineage>
        <taxon>Bacteria</taxon>
        <taxon>Pseudomonadati</taxon>
        <taxon>Bacteroidota</taxon>
        <taxon>Chitinophagia</taxon>
        <taxon>Chitinophagales</taxon>
        <taxon>Chitinophagaceae</taxon>
        <taxon>Chitinophaga</taxon>
    </lineage>
</organism>
<protein>
    <submittedName>
        <fullName evidence="8">RagB/SusD family nutrient uptake outer membrane protein</fullName>
    </submittedName>
</protein>
<evidence type="ECO:0000256" key="4">
    <source>
        <dbReference type="ARBA" id="ARBA00023136"/>
    </source>
</evidence>
<dbReference type="OrthoDB" id="9792139at2"/>
<keyword evidence="3" id="KW-0732">Signal</keyword>
<evidence type="ECO:0000259" key="6">
    <source>
        <dbReference type="Pfam" id="PF07980"/>
    </source>
</evidence>
<keyword evidence="9" id="KW-1185">Reference proteome</keyword>
<dbReference type="EMBL" id="CP023777">
    <property type="protein sequence ID" value="ATL49705.1"/>
    <property type="molecule type" value="Genomic_DNA"/>
</dbReference>
<evidence type="ECO:0000313" key="8">
    <source>
        <dbReference type="EMBL" id="ATL49705.1"/>
    </source>
</evidence>
<evidence type="ECO:0000256" key="3">
    <source>
        <dbReference type="ARBA" id="ARBA00022729"/>
    </source>
</evidence>
<comment type="similarity">
    <text evidence="2">Belongs to the SusD family.</text>
</comment>
<dbReference type="Pfam" id="PF14322">
    <property type="entry name" value="SusD-like_3"/>
    <property type="match status" value="1"/>
</dbReference>